<gene>
    <name evidence="1" type="ORF">BpHYR1_041277</name>
</gene>
<sequence length="64" mass="7428">MFPINSKLKCAIKLRSEFNFNMVNVSYLNLFFSNQSGLTSSQIFEAIGKHSSLRNCIFHNFTKY</sequence>
<dbReference type="Proteomes" id="UP000276133">
    <property type="component" value="Unassembled WGS sequence"/>
</dbReference>
<evidence type="ECO:0000313" key="1">
    <source>
        <dbReference type="EMBL" id="RMZ93922.1"/>
    </source>
</evidence>
<reference evidence="1 2" key="1">
    <citation type="journal article" date="2018" name="Sci. Rep.">
        <title>Genomic signatures of local adaptation to the degree of environmental predictability in rotifers.</title>
        <authorList>
            <person name="Franch-Gras L."/>
            <person name="Hahn C."/>
            <person name="Garcia-Roger E.M."/>
            <person name="Carmona M.J."/>
            <person name="Serra M."/>
            <person name="Gomez A."/>
        </authorList>
    </citation>
    <scope>NUCLEOTIDE SEQUENCE [LARGE SCALE GENOMIC DNA]</scope>
    <source>
        <strain evidence="1">HYR1</strain>
    </source>
</reference>
<accession>A0A3M7P4C1</accession>
<name>A0A3M7P4C1_BRAPC</name>
<evidence type="ECO:0000313" key="2">
    <source>
        <dbReference type="Proteomes" id="UP000276133"/>
    </source>
</evidence>
<proteinExistence type="predicted"/>
<comment type="caution">
    <text evidence="1">The sequence shown here is derived from an EMBL/GenBank/DDBJ whole genome shotgun (WGS) entry which is preliminary data.</text>
</comment>
<organism evidence="1 2">
    <name type="scientific">Brachionus plicatilis</name>
    <name type="common">Marine rotifer</name>
    <name type="synonym">Brachionus muelleri</name>
    <dbReference type="NCBI Taxonomy" id="10195"/>
    <lineage>
        <taxon>Eukaryota</taxon>
        <taxon>Metazoa</taxon>
        <taxon>Spiralia</taxon>
        <taxon>Gnathifera</taxon>
        <taxon>Rotifera</taxon>
        <taxon>Eurotatoria</taxon>
        <taxon>Monogononta</taxon>
        <taxon>Pseudotrocha</taxon>
        <taxon>Ploima</taxon>
        <taxon>Brachionidae</taxon>
        <taxon>Brachionus</taxon>
    </lineage>
</organism>
<protein>
    <submittedName>
        <fullName evidence="1">Uncharacterized protein</fullName>
    </submittedName>
</protein>
<dbReference type="EMBL" id="REGN01013446">
    <property type="protein sequence ID" value="RMZ93922.1"/>
    <property type="molecule type" value="Genomic_DNA"/>
</dbReference>
<dbReference type="AlphaFoldDB" id="A0A3M7P4C1"/>
<keyword evidence="2" id="KW-1185">Reference proteome</keyword>